<reference evidence="2" key="1">
    <citation type="submission" date="2012-08" db="EMBL/GenBank/DDBJ databases">
        <title>Comparative genomics of metastatic and non-metastatic Leishmania guyanensis provides insights into polygenic factors involved in Leishmania RNA virus infection.</title>
        <authorList>
            <person name="Smith D."/>
            <person name="Hertz-Fowler C."/>
            <person name="Martin R."/>
            <person name="Dickens N."/>
            <person name="Fasel N."/>
            <person name="Falquet L."/>
            <person name="Beverley S."/>
            <person name="Zangger H."/>
            <person name="Calderon-Copete S."/>
            <person name="Mottram J."/>
            <person name="Xenarios I."/>
        </authorList>
    </citation>
    <scope>NUCLEOTIDE SEQUENCE</scope>
    <source>
        <strain evidence="2">MHOM/BR/75/M4147/SSU:IR2SAT-LUC</strain>
    </source>
</reference>
<protein>
    <submittedName>
        <fullName evidence="2">Uncharacterized protein</fullName>
    </submittedName>
</protein>
<feature type="region of interest" description="Disordered" evidence="1">
    <location>
        <begin position="57"/>
        <end position="77"/>
    </location>
</feature>
<accession>A0A1E1J985</accession>
<dbReference type="EMBL" id="CALQ01001967">
    <property type="protein sequence ID" value="CCM20200.1"/>
    <property type="molecule type" value="Genomic_DNA"/>
</dbReference>
<name>A0A1E1J985_LEIGU</name>
<evidence type="ECO:0000313" key="2">
    <source>
        <dbReference type="EMBL" id="CCM20184.1"/>
    </source>
</evidence>
<feature type="compositionally biased region" description="Basic residues" evidence="1">
    <location>
        <begin position="57"/>
        <end position="67"/>
    </location>
</feature>
<sequence length="77" mass="8508">MLLLAHCAFERLQRQGCRCSTPRSVAMFGGAVPCEDAHHQRPGPRGRKRAAAHSTLKRASHLRRGRQAAHVALLDQT</sequence>
<gene>
    <name evidence="2" type="ORF">BN36_NA76640</name>
    <name evidence="3" type="ORF">BN36_NA76980</name>
</gene>
<dbReference type="EMBL" id="CALQ01001959">
    <property type="protein sequence ID" value="CCM20184.1"/>
    <property type="molecule type" value="Genomic_DNA"/>
</dbReference>
<organism evidence="2">
    <name type="scientific">Leishmania guyanensis</name>
    <dbReference type="NCBI Taxonomy" id="5670"/>
    <lineage>
        <taxon>Eukaryota</taxon>
        <taxon>Discoba</taxon>
        <taxon>Euglenozoa</taxon>
        <taxon>Kinetoplastea</taxon>
        <taxon>Metakinetoplastina</taxon>
        <taxon>Trypanosomatida</taxon>
        <taxon>Trypanosomatidae</taxon>
        <taxon>Leishmaniinae</taxon>
        <taxon>Leishmania</taxon>
        <taxon>Leishmania guyanensis species complex</taxon>
    </lineage>
</organism>
<dbReference type="AlphaFoldDB" id="A0A1E1J985"/>
<evidence type="ECO:0000256" key="1">
    <source>
        <dbReference type="SAM" id="MobiDB-lite"/>
    </source>
</evidence>
<evidence type="ECO:0000313" key="3">
    <source>
        <dbReference type="EMBL" id="CCM20200.1"/>
    </source>
</evidence>
<proteinExistence type="predicted"/>